<keyword evidence="2" id="KW-1185">Reference proteome</keyword>
<accession>A0A0W0RJZ9</accession>
<reference evidence="1 2" key="1">
    <citation type="submission" date="2015-11" db="EMBL/GenBank/DDBJ databases">
        <title>Genomic analysis of 38 Legionella species identifies large and diverse effector repertoires.</title>
        <authorList>
            <person name="Burstein D."/>
            <person name="Amaro F."/>
            <person name="Zusman T."/>
            <person name="Lifshitz Z."/>
            <person name="Cohen O."/>
            <person name="Gilbert J.A."/>
            <person name="Pupko T."/>
            <person name="Shuman H.A."/>
            <person name="Segal G."/>
        </authorList>
    </citation>
    <scope>NUCLEOTIDE SEQUENCE [LARGE SCALE GENOMIC DNA]</scope>
    <source>
        <strain evidence="1 2">WIGA</strain>
    </source>
</reference>
<keyword evidence="1" id="KW-0346">Stress response</keyword>
<dbReference type="OrthoDB" id="15218at2"/>
<name>A0A0W0RJZ9_LEGBO</name>
<dbReference type="PATRIC" id="fig|447.4.peg.3142"/>
<dbReference type="EMBL" id="LNXU01000032">
    <property type="protein sequence ID" value="KTC71367.1"/>
    <property type="molecule type" value="Genomic_DNA"/>
</dbReference>
<gene>
    <name evidence="1" type="ORF">Lboz_2944</name>
</gene>
<sequence>MATRLLGDNQSLISALIKVRDAHYINKEEVAETYSEISHEEIRREAYFFDPTNFNLAQTFSTPFSTQPSIEMQLEKLQKC</sequence>
<evidence type="ECO:0000313" key="1">
    <source>
        <dbReference type="EMBL" id="KTC71367.1"/>
    </source>
</evidence>
<organism evidence="1 2">
    <name type="scientific">Legionella bozemanae</name>
    <name type="common">Fluoribacter bozemanae</name>
    <dbReference type="NCBI Taxonomy" id="447"/>
    <lineage>
        <taxon>Bacteria</taxon>
        <taxon>Pseudomonadati</taxon>
        <taxon>Pseudomonadota</taxon>
        <taxon>Gammaproteobacteria</taxon>
        <taxon>Legionellales</taxon>
        <taxon>Legionellaceae</taxon>
        <taxon>Legionella</taxon>
    </lineage>
</organism>
<dbReference type="Proteomes" id="UP000054695">
    <property type="component" value="Unassembled WGS sequence"/>
</dbReference>
<dbReference type="STRING" id="447.Lboz_2944"/>
<dbReference type="RefSeq" id="WP_058460519.1">
    <property type="nucleotide sequence ID" value="NZ_CAAAIY010000011.1"/>
</dbReference>
<protein>
    <submittedName>
        <fullName evidence="1">Heat shock protein HtpX</fullName>
    </submittedName>
</protein>
<proteinExistence type="predicted"/>
<dbReference type="AlphaFoldDB" id="A0A0W0RJZ9"/>
<comment type="caution">
    <text evidence="1">The sequence shown here is derived from an EMBL/GenBank/DDBJ whole genome shotgun (WGS) entry which is preliminary data.</text>
</comment>
<evidence type="ECO:0000313" key="2">
    <source>
        <dbReference type="Proteomes" id="UP000054695"/>
    </source>
</evidence>